<dbReference type="AlphaFoldDB" id="V9IB74"/>
<dbReference type="InterPro" id="IPR020845">
    <property type="entry name" value="AMP-binding_CS"/>
</dbReference>
<dbReference type="PANTHER" id="PTHR24096:SF353">
    <property type="entry name" value="GH16244P-RELATED"/>
    <property type="match status" value="1"/>
</dbReference>
<reference evidence="6" key="1">
    <citation type="submission" date="2011-11" db="EMBL/GenBank/DDBJ databases">
        <title>Decoding the brain transcriptome of the Eastern honeybee (Apis cerana) based on pyrosequencing.</title>
        <authorList>
            <person name="Sun L."/>
            <person name="Zheng H."/>
            <person name="Wang Y."/>
            <person name="Xie X."/>
            <person name="Zhu Y."/>
            <person name="Gu W."/>
            <person name="Wang S."/>
        </authorList>
    </citation>
    <scope>NUCLEOTIDE SEQUENCE</scope>
    <source>
        <tissue evidence="6">Brain</tissue>
    </source>
</reference>
<comment type="subcellular location">
    <subcellularLocation>
        <location evidence="1">Peroxisome</location>
    </subcellularLocation>
</comment>
<dbReference type="Gene3D" id="3.40.50.12780">
    <property type="entry name" value="N-terminal domain of ligase-like"/>
    <property type="match status" value="1"/>
</dbReference>
<dbReference type="EMBL" id="JR037653">
    <property type="protein sequence ID" value="AEY57897.1"/>
    <property type="molecule type" value="mRNA"/>
</dbReference>
<comment type="similarity">
    <text evidence="2">Belongs to the ATP-dependent AMP-binding enzyme family.</text>
</comment>
<dbReference type="InterPro" id="IPR042099">
    <property type="entry name" value="ANL_N_sf"/>
</dbReference>
<sequence length="613" mass="69079">MTSVKQFVRYARRLGQISESGTKVVNRFVKYASTQAQHKFIEDENGKKIFPSPFGDFTPSDSLVHEYVWKNVELFPNRIALECSMTGKKYTYAEARDASNYIARSLRNMGLKKGDLVALITPNYPETILAAVGVLEADLILTTMNPTYTIEEMKKQIKDCEAAAIITVAEIAHIVLEARKNTSASRGPFVVIEDGTRSIPEGSVPFKDLVTRGKTLPPITHYQTTSNDLAILPYSSGTTGMPKGVMLTHRNLVSNMEMVEYTTKERMWRHTTADFQEVLPLIVPFFHIFGLNAATLPRLHNGTKIITLPKFTPEIFVDVLTKHKVSKLCSNEIFTHEIRRNIFDKSVLFTQITGLFAVPSLITFINICPLLKKEIFQNVHHIITGATPLPEVDVERFYERYQINSDDLKFSQGYGMTETSPVICLDSWSRKATSIGQNIAGCELRLVDSATNEDISIAGQKGEIWARGPHIMKGYLNNEKATREMIVDGWLKTGDIGYFDDEFYFFVTDRKKDLIKVKGFQVPPAELEALIKRHPNVIEAAVVGIPNERFGEIPKAFVILKEGTKTTDDDIKNFVKDKVSEYKQLRGGVTFVDSLPKNASGKILRNKLKNEYK</sequence>
<evidence type="ECO:0000259" key="4">
    <source>
        <dbReference type="Pfam" id="PF00501"/>
    </source>
</evidence>
<dbReference type="SUPFAM" id="SSF56801">
    <property type="entry name" value="Acetyl-CoA synthetase-like"/>
    <property type="match status" value="1"/>
</dbReference>
<dbReference type="FunFam" id="3.30.300.30:FF:000007">
    <property type="entry name" value="4-coumarate--CoA ligase 2"/>
    <property type="match status" value="1"/>
</dbReference>
<dbReference type="GO" id="GO:0005777">
    <property type="term" value="C:peroxisome"/>
    <property type="evidence" value="ECO:0007669"/>
    <property type="project" value="UniProtKB-SubCell"/>
</dbReference>
<dbReference type="Gene3D" id="3.30.300.30">
    <property type="match status" value="1"/>
</dbReference>
<feature type="domain" description="AMP-dependent synthetase/ligase" evidence="4">
    <location>
        <begin position="70"/>
        <end position="476"/>
    </location>
</feature>
<accession>V9IB74</accession>
<dbReference type="InterPro" id="IPR045851">
    <property type="entry name" value="AMP-bd_C_sf"/>
</dbReference>
<dbReference type="GO" id="GO:0004467">
    <property type="term" value="F:long-chain fatty acid-CoA ligase activity"/>
    <property type="evidence" value="ECO:0007669"/>
    <property type="project" value="TreeGrafter"/>
</dbReference>
<evidence type="ECO:0000256" key="3">
    <source>
        <dbReference type="ARBA" id="ARBA00023140"/>
    </source>
</evidence>
<feature type="domain" description="AMP-binding enzyme C-terminal" evidence="5">
    <location>
        <begin position="526"/>
        <end position="602"/>
    </location>
</feature>
<dbReference type="InterPro" id="IPR000873">
    <property type="entry name" value="AMP-dep_synth/lig_dom"/>
</dbReference>
<dbReference type="InterPro" id="IPR025110">
    <property type="entry name" value="AMP-bd_C"/>
</dbReference>
<dbReference type="CDD" id="cd05911">
    <property type="entry name" value="Firefly_Luc_like"/>
    <property type="match status" value="1"/>
</dbReference>
<evidence type="ECO:0000313" key="6">
    <source>
        <dbReference type="EMBL" id="AEY57897.1"/>
    </source>
</evidence>
<dbReference type="Pfam" id="PF00501">
    <property type="entry name" value="AMP-binding"/>
    <property type="match status" value="1"/>
</dbReference>
<name>V9IB74_APICE</name>
<proteinExistence type="evidence at transcript level"/>
<evidence type="ECO:0000256" key="2">
    <source>
        <dbReference type="ARBA" id="ARBA00006432"/>
    </source>
</evidence>
<keyword evidence="3" id="KW-0576">Peroxisome</keyword>
<dbReference type="PANTHER" id="PTHR24096">
    <property type="entry name" value="LONG-CHAIN-FATTY-ACID--COA LIGASE"/>
    <property type="match status" value="1"/>
</dbReference>
<evidence type="ECO:0000256" key="1">
    <source>
        <dbReference type="ARBA" id="ARBA00004275"/>
    </source>
</evidence>
<evidence type="ECO:0000259" key="5">
    <source>
        <dbReference type="Pfam" id="PF13193"/>
    </source>
</evidence>
<keyword evidence="6" id="KW-0436">Ligase</keyword>
<dbReference type="Pfam" id="PF13193">
    <property type="entry name" value="AMP-binding_C"/>
    <property type="match status" value="1"/>
</dbReference>
<organism evidence="6">
    <name type="scientific">Apis cerana</name>
    <name type="common">Indian honeybee</name>
    <dbReference type="NCBI Taxonomy" id="7461"/>
    <lineage>
        <taxon>Eukaryota</taxon>
        <taxon>Metazoa</taxon>
        <taxon>Ecdysozoa</taxon>
        <taxon>Arthropoda</taxon>
        <taxon>Hexapoda</taxon>
        <taxon>Insecta</taxon>
        <taxon>Pterygota</taxon>
        <taxon>Neoptera</taxon>
        <taxon>Endopterygota</taxon>
        <taxon>Hymenoptera</taxon>
        <taxon>Apocrita</taxon>
        <taxon>Aculeata</taxon>
        <taxon>Apoidea</taxon>
        <taxon>Anthophila</taxon>
        <taxon>Apidae</taxon>
        <taxon>Apis</taxon>
    </lineage>
</organism>
<protein>
    <submittedName>
        <fullName evidence="6">4-coumarate--CoA ligase 3</fullName>
    </submittedName>
</protein>
<dbReference type="GO" id="GO:0046949">
    <property type="term" value="P:fatty-acyl-CoA biosynthetic process"/>
    <property type="evidence" value="ECO:0007669"/>
    <property type="project" value="TreeGrafter"/>
</dbReference>
<gene>
    <name evidence="6" type="ORF">ACCB00455.2</name>
</gene>
<dbReference type="PROSITE" id="PS00455">
    <property type="entry name" value="AMP_BINDING"/>
    <property type="match status" value="1"/>
</dbReference>